<evidence type="ECO:0000256" key="15">
    <source>
        <dbReference type="ARBA" id="ARBA00023180"/>
    </source>
</evidence>
<evidence type="ECO:0000256" key="6">
    <source>
        <dbReference type="ARBA" id="ARBA00022670"/>
    </source>
</evidence>
<comment type="cofactor">
    <cofactor evidence="1">
        <name>Zn(2+)</name>
        <dbReference type="ChEBI" id="CHEBI:29105"/>
    </cofactor>
</comment>
<dbReference type="CDD" id="cd00063">
    <property type="entry name" value="FN3"/>
    <property type="match status" value="1"/>
</dbReference>
<sequence length="1592" mass="178529">MLLWSLLLPVGILSAALAGASKCGMDESFQRARRTVRKSRSMRSAQEGSCATSLARGRRSISGHLRGHHRAASSQTPGTALYFTGKGDQLRLKAGNELPRDTFTLEVWLRAEGGQRSPAVIAGLYDKCTYTSHDRGWVLGIEAISDQGTRDPRYFFSLKTDRARKMTTITANRNYLPNQWVHLAVTYNGRTIKLYINGAQVATSSEQVGSIFSSFAKKCKALMIGGNALNQNYRGYMEQFRLWNTARTQKEILLDMGQTLHGLSNPLPQLVLQDSFENVKNNWSPMKDGKIPQVEPINLHVSALDTNLDLPQCGQTLCDNVQVISNYNKVAGFRRPRVVHYTVVNVFDDNHENPTVTKEQIELQHKKLNEAFGPYNITWKLNVLEKNDSFLRHRLILTNCDITKIGSTECDPECNHKLTGYDGGDCRGRSTCLYSSRKENSVCDMDCNIEELDYDGGACCNPNVTDVTKTCFDPRSPYRAYLDLNELKHRLNVPGSTQLNIFFANSSEEELAGVATWPWDKEVLTYLGGIVMNPSFFGVPGHTHTMIHEIGHSLGLYHVFRGISEILSCSDPCMETDPSYETGDLCRDTNPSPKHKSCGDPVPGPGNETCGFQTFFNTPYNNYMSYADDDCTDSFTPNQVARMHCYLDLVYQGWQPFSKPPPVVIAPQIIEHTYTSVTLEWFPPIDGHIFERDFGSACHLCVEKRILVQYASNASSPVPCSPSGHWSPREAEGRPDVEQPCETSVRTWSPGANDNSVPPACTEPQGCYLQLEFAYPVIPQSLTIWVTFITTELDTSGAEVNVRILLVSGDILHLGPQNIFCDVPLTIKLDNIKTEMYAIQIHTKDNQMEIDAAMVTSVPNCPLCENCNPIQYKVLRDPPFEDGSHSRASGHHRRFIDTCIRPGCVYRYQIVAMTSKGESEPSPELIYSDGSGYCGDGIIQKDMGEECDDMNKINGDGCSLFCHQEASFHCMDEPSRCYFHDGDGVCEEFERMTSIKDCGVYTPNGFVDQWASNVTVSHHDDHDCPGWVINGQPAATQVCLTKVMKLSDTVSQYAWHPCKASSDSINFWIKAHFSQHVVVAAVVIHLVTDGTSYSYQKPETINVQLIDVKEQMHDLGVHILSCRNNPLVIPVIHDLSRPFYHSKDVLISFTSNSVAISGVALRSFHDFDPIRMNSCQRGEIYSVTEQSCIHYSCEDKGCQPLMVENAAVNCSNGRFNGAHCEVVCHTGYRLQIQRNNELLKTKLDSRIIITCTNGKWNKQVSCKPIDCGPPDKNHIYHATFYCPHGTTYKKNCTFQCHHPAQLRGINNMLTCMEDGLWSFPEAICELMCMAPPPLPNAILQTSRCRSNGHKVGSFCKYKCKVGYHVPDTSKKIRKKAFKIQCTKEGDWQKGECVPVMCEPPPIKFLGLYQCTDGFQYNSECRLPCEESSTLLDVGHNVIRCQKDGSWSGSFHLCDSIKGPCEPPHLSVTESLVINCGQGYEIGAECNVTCLDKEKKEVVILPYNVTERHLQHWMNPTRIQRIICTGRRQWYPHPEELVCIKRCEPFIADNYCDGGNNWAFCDYDGGDCCASTVKTKTSQEIDKKINKRYNLTL</sequence>
<reference evidence="26" key="1">
    <citation type="thesis" date="2020" institute="ProQuest LLC" country="789 East Eisenhower Parkway, Ann Arbor, MI, USA">
        <title>Comparative Genomics and Chromosome Evolution.</title>
        <authorList>
            <person name="Mudd A.B."/>
        </authorList>
    </citation>
    <scope>NUCLEOTIDE SEQUENCE</scope>
    <source>
        <strain evidence="26">1538</strain>
        <tissue evidence="26">Blood</tissue>
    </source>
</reference>
<dbReference type="SMART" id="SM00032">
    <property type="entry name" value="CCP"/>
    <property type="match status" value="4"/>
</dbReference>
<comment type="caution">
    <text evidence="26">The sequence shown here is derived from an EMBL/GenBank/DDBJ whole genome shotgun (WGS) entry which is preliminary data.</text>
</comment>
<keyword evidence="27" id="KW-1185">Reference proteome</keyword>
<dbReference type="Pfam" id="PF25900">
    <property type="entry name" value="PAPPA"/>
    <property type="match status" value="1"/>
</dbReference>
<dbReference type="SMART" id="SM00560">
    <property type="entry name" value="LamGL"/>
    <property type="match status" value="1"/>
</dbReference>
<comment type="caution">
    <text evidence="22">Lacks conserved residue(s) required for the propagation of feature annotation.</text>
</comment>
<keyword evidence="15" id="KW-0325">Glycoprotein</keyword>
<dbReference type="InterPro" id="IPR011936">
    <property type="entry name" value="Myxo_disulph_rpt"/>
</dbReference>
<keyword evidence="11" id="KW-0862">Zinc</keyword>
<evidence type="ECO:0000256" key="17">
    <source>
        <dbReference type="ARBA" id="ARBA00065954"/>
    </source>
</evidence>
<evidence type="ECO:0000256" key="10">
    <source>
        <dbReference type="ARBA" id="ARBA00022801"/>
    </source>
</evidence>
<dbReference type="FunFam" id="2.10.70.10:FF:000061">
    <property type="entry name" value="Pappalysin 1"/>
    <property type="match status" value="1"/>
</dbReference>
<feature type="region of interest" description="Disordered" evidence="23">
    <location>
        <begin position="35"/>
        <end position="56"/>
    </location>
</feature>
<dbReference type="CDD" id="cd00033">
    <property type="entry name" value="CCP"/>
    <property type="match status" value="2"/>
</dbReference>
<keyword evidence="8 24" id="KW-0732">Signal</keyword>
<evidence type="ECO:0000256" key="18">
    <source>
        <dbReference type="ARBA" id="ARBA00066853"/>
    </source>
</evidence>
<dbReference type="GO" id="GO:0007166">
    <property type="term" value="P:cell surface receptor signaling pathway"/>
    <property type="evidence" value="ECO:0007669"/>
    <property type="project" value="TreeGrafter"/>
</dbReference>
<dbReference type="InterPro" id="IPR000800">
    <property type="entry name" value="Notch_dom"/>
</dbReference>
<dbReference type="GO" id="GO:0005615">
    <property type="term" value="C:extracellular space"/>
    <property type="evidence" value="ECO:0007669"/>
    <property type="project" value="TreeGrafter"/>
</dbReference>
<organism evidence="26 27">
    <name type="scientific">Pyxicephalus adspersus</name>
    <name type="common">African bullfrog</name>
    <dbReference type="NCBI Taxonomy" id="30357"/>
    <lineage>
        <taxon>Eukaryota</taxon>
        <taxon>Metazoa</taxon>
        <taxon>Chordata</taxon>
        <taxon>Craniata</taxon>
        <taxon>Vertebrata</taxon>
        <taxon>Euteleostomi</taxon>
        <taxon>Amphibia</taxon>
        <taxon>Batrachia</taxon>
        <taxon>Anura</taxon>
        <taxon>Neobatrachia</taxon>
        <taxon>Ranoidea</taxon>
        <taxon>Pyxicephalidae</taxon>
        <taxon>Pyxicephalinae</taxon>
        <taxon>Pyxicephalus</taxon>
    </lineage>
</organism>
<comment type="catalytic activity">
    <reaction evidence="16">
        <text>Cleavage of the 135-Met-|-Lys-136 bond in insulin-like growth factor binding protein (IGFBP)-4, and the 143-Ser-|-Lys-144 bond in IGFBP-5.</text>
        <dbReference type="EC" id="3.4.24.79"/>
    </reaction>
</comment>
<keyword evidence="12" id="KW-0482">Metalloprotease</keyword>
<dbReference type="Pfam" id="PF00084">
    <property type="entry name" value="Sushi"/>
    <property type="match status" value="2"/>
</dbReference>
<evidence type="ECO:0000313" key="27">
    <source>
        <dbReference type="Proteomes" id="UP001181693"/>
    </source>
</evidence>
<dbReference type="FunFam" id="2.60.120.200:FF:000097">
    <property type="entry name" value="Pappalysin 1"/>
    <property type="match status" value="1"/>
</dbReference>
<feature type="compositionally biased region" description="Polar residues" evidence="23">
    <location>
        <begin position="42"/>
        <end position="52"/>
    </location>
</feature>
<evidence type="ECO:0000256" key="12">
    <source>
        <dbReference type="ARBA" id="ARBA00023049"/>
    </source>
</evidence>
<evidence type="ECO:0000256" key="3">
    <source>
        <dbReference type="ARBA" id="ARBA00008721"/>
    </source>
</evidence>
<dbReference type="InterPro" id="IPR036116">
    <property type="entry name" value="FN3_sf"/>
</dbReference>
<evidence type="ECO:0000256" key="19">
    <source>
        <dbReference type="ARBA" id="ARBA00067550"/>
    </source>
</evidence>
<dbReference type="InterPro" id="IPR000436">
    <property type="entry name" value="Sushi_SCR_CCP_dom"/>
</dbReference>
<dbReference type="PANTHER" id="PTHR46130">
    <property type="entry name" value="LAMGL DOMAIN-CONTAINING PROTEIN"/>
    <property type="match status" value="1"/>
</dbReference>
<keyword evidence="5 22" id="KW-0768">Sushi</keyword>
<proteinExistence type="inferred from homology"/>
<feature type="signal peptide" evidence="24">
    <location>
        <begin position="1"/>
        <end position="18"/>
    </location>
</feature>
<dbReference type="InterPro" id="IPR024079">
    <property type="entry name" value="MetalloPept_cat_dom_sf"/>
</dbReference>
<dbReference type="SMART" id="SM00004">
    <property type="entry name" value="NL"/>
    <property type="match status" value="3"/>
</dbReference>
<dbReference type="GO" id="GO:0046872">
    <property type="term" value="F:metal ion binding"/>
    <property type="evidence" value="ECO:0007669"/>
    <property type="project" value="UniProtKB-KW"/>
</dbReference>
<dbReference type="EC" id="3.4.24.79" evidence="18"/>
<comment type="subunit">
    <text evidence="17">Homodimer; disulfide-linked. In pregnancy serum, predominantly found as a disulfide-linked 2:2 heterotetramer with the proform of PRG2.</text>
</comment>
<evidence type="ECO:0000256" key="24">
    <source>
        <dbReference type="SAM" id="SignalP"/>
    </source>
</evidence>
<evidence type="ECO:0000256" key="16">
    <source>
        <dbReference type="ARBA" id="ARBA00052840"/>
    </source>
</evidence>
<dbReference type="SUPFAM" id="SSF49899">
    <property type="entry name" value="Concanavalin A-like lectins/glucanases"/>
    <property type="match status" value="1"/>
</dbReference>
<evidence type="ECO:0000313" key="26">
    <source>
        <dbReference type="EMBL" id="DBA21680.1"/>
    </source>
</evidence>
<dbReference type="GO" id="GO:0006508">
    <property type="term" value="P:proteolysis"/>
    <property type="evidence" value="ECO:0007669"/>
    <property type="project" value="UniProtKB-KW"/>
</dbReference>
<evidence type="ECO:0000256" key="2">
    <source>
        <dbReference type="ARBA" id="ARBA00004613"/>
    </source>
</evidence>
<evidence type="ECO:0000256" key="13">
    <source>
        <dbReference type="ARBA" id="ARBA00023145"/>
    </source>
</evidence>
<dbReference type="PROSITE" id="PS50923">
    <property type="entry name" value="SUSHI"/>
    <property type="match status" value="2"/>
</dbReference>
<feature type="domain" description="Sushi" evidence="25">
    <location>
        <begin position="1265"/>
        <end position="1326"/>
    </location>
</feature>
<keyword evidence="13" id="KW-0865">Zymogen</keyword>
<evidence type="ECO:0000256" key="20">
    <source>
        <dbReference type="ARBA" id="ARBA00075042"/>
    </source>
</evidence>
<dbReference type="FunFam" id="3.40.390.10:FF:000026">
    <property type="entry name" value="Pappalysin 1"/>
    <property type="match status" value="1"/>
</dbReference>
<keyword evidence="7" id="KW-0479">Metal-binding</keyword>
<evidence type="ECO:0000256" key="7">
    <source>
        <dbReference type="ARBA" id="ARBA00022723"/>
    </source>
</evidence>
<dbReference type="SUPFAM" id="SSF55486">
    <property type="entry name" value="Metalloproteases ('zincins'), catalytic domain"/>
    <property type="match status" value="2"/>
</dbReference>
<dbReference type="FunFam" id="2.10.70.10:FF:000057">
    <property type="entry name" value="Pappalysin 1"/>
    <property type="match status" value="1"/>
</dbReference>
<keyword evidence="14 22" id="KW-1015">Disulfide bond</keyword>
<comment type="subcellular location">
    <subcellularLocation>
        <location evidence="2">Secreted</location>
    </subcellularLocation>
</comment>
<evidence type="ECO:0000256" key="14">
    <source>
        <dbReference type="ARBA" id="ARBA00023157"/>
    </source>
</evidence>
<dbReference type="InterPro" id="IPR006558">
    <property type="entry name" value="LamG-like"/>
</dbReference>
<dbReference type="InterPro" id="IPR013320">
    <property type="entry name" value="ConA-like_dom_sf"/>
</dbReference>
<evidence type="ECO:0000256" key="22">
    <source>
        <dbReference type="PROSITE-ProRule" id="PRU00302"/>
    </source>
</evidence>
<gene>
    <name evidence="26" type="ORF">GDO54_018283</name>
</gene>
<dbReference type="FunFam" id="2.10.70.10:FF:000045">
    <property type="entry name" value="Pappalysin 1"/>
    <property type="match status" value="1"/>
</dbReference>
<keyword evidence="6" id="KW-0645">Protease</keyword>
<evidence type="ECO:0000256" key="1">
    <source>
        <dbReference type="ARBA" id="ARBA00001947"/>
    </source>
</evidence>
<evidence type="ECO:0000259" key="25">
    <source>
        <dbReference type="PROSITE" id="PS50923"/>
    </source>
</evidence>
<feature type="domain" description="Sushi" evidence="25">
    <location>
        <begin position="1395"/>
        <end position="1455"/>
    </location>
</feature>
<name>A0AAV3A9R3_PYXAD</name>
<dbReference type="Gene3D" id="2.60.120.200">
    <property type="match status" value="1"/>
</dbReference>
<comment type="similarity">
    <text evidence="3">Belongs to the peptidase M43B family.</text>
</comment>
<evidence type="ECO:0000256" key="8">
    <source>
        <dbReference type="ARBA" id="ARBA00022729"/>
    </source>
</evidence>
<feature type="region of interest" description="Disordered" evidence="23">
    <location>
        <begin position="714"/>
        <end position="736"/>
    </location>
</feature>
<evidence type="ECO:0000256" key="21">
    <source>
        <dbReference type="ARBA" id="ARBA00077848"/>
    </source>
</evidence>
<protein>
    <recommendedName>
        <fullName evidence="19">Pappalysin-1</fullName>
        <ecNumber evidence="18">3.4.24.79</ecNumber>
    </recommendedName>
    <alternativeName>
        <fullName evidence="20">Insulin-like growth factor-dependent IGF-binding protein 4 protease</fullName>
    </alternativeName>
    <alternativeName>
        <fullName evidence="21">Pregnancy-associated plasma protein A</fullName>
    </alternativeName>
</protein>
<dbReference type="Gene3D" id="2.10.70.10">
    <property type="entry name" value="Complement Module, domain 1"/>
    <property type="match status" value="4"/>
</dbReference>
<evidence type="ECO:0000256" key="9">
    <source>
        <dbReference type="ARBA" id="ARBA00022737"/>
    </source>
</evidence>
<dbReference type="InterPro" id="IPR043543">
    <property type="entry name" value="PAPPA/PAPPA2"/>
</dbReference>
<dbReference type="EMBL" id="DYDO01000007">
    <property type="protein sequence ID" value="DBA21680.1"/>
    <property type="molecule type" value="Genomic_DNA"/>
</dbReference>
<dbReference type="CDD" id="cd04275">
    <property type="entry name" value="ZnMc_pappalysin_like"/>
    <property type="match status" value="1"/>
</dbReference>
<dbReference type="InterPro" id="IPR058897">
    <property type="entry name" value="PAPPA_SD_C"/>
</dbReference>
<evidence type="ECO:0000256" key="4">
    <source>
        <dbReference type="ARBA" id="ARBA00022525"/>
    </source>
</evidence>
<feature type="disulfide bond" evidence="22">
    <location>
        <begin position="1397"/>
        <end position="1440"/>
    </location>
</feature>
<feature type="compositionally biased region" description="Basic and acidic residues" evidence="23">
    <location>
        <begin position="727"/>
        <end position="736"/>
    </location>
</feature>
<dbReference type="FunFam" id="2.10.70.10:FF:000068">
    <property type="entry name" value="Pappalysin 1"/>
    <property type="match status" value="1"/>
</dbReference>
<dbReference type="SUPFAM" id="SSF49265">
    <property type="entry name" value="Fibronectin type III"/>
    <property type="match status" value="1"/>
</dbReference>
<dbReference type="Pfam" id="PF05572">
    <property type="entry name" value="Peptidase_M43"/>
    <property type="match status" value="1"/>
</dbReference>
<dbReference type="Gene3D" id="3.40.390.10">
    <property type="entry name" value="Collagenase (Catalytic Domain)"/>
    <property type="match status" value="1"/>
</dbReference>
<dbReference type="NCBIfam" id="TIGR02232">
    <property type="entry name" value="myxo_disulf_rpt"/>
    <property type="match status" value="1"/>
</dbReference>
<evidence type="ECO:0000256" key="11">
    <source>
        <dbReference type="ARBA" id="ARBA00022833"/>
    </source>
</evidence>
<feature type="chain" id="PRO_5043685462" description="Pappalysin-1" evidence="24">
    <location>
        <begin position="19"/>
        <end position="1592"/>
    </location>
</feature>
<accession>A0AAV3A9R3</accession>
<dbReference type="GO" id="GO:0004222">
    <property type="term" value="F:metalloendopeptidase activity"/>
    <property type="evidence" value="ECO:0007669"/>
    <property type="project" value="TreeGrafter"/>
</dbReference>
<dbReference type="SUPFAM" id="SSF57535">
    <property type="entry name" value="Complement control module/SCR domain"/>
    <property type="match status" value="4"/>
</dbReference>
<dbReference type="PANTHER" id="PTHR46130:SF2">
    <property type="entry name" value="PAPPALYSIN-1"/>
    <property type="match status" value="1"/>
</dbReference>
<dbReference type="InterPro" id="IPR003961">
    <property type="entry name" value="FN3_dom"/>
</dbReference>
<evidence type="ECO:0000256" key="5">
    <source>
        <dbReference type="ARBA" id="ARBA00022659"/>
    </source>
</evidence>
<dbReference type="Proteomes" id="UP001181693">
    <property type="component" value="Unassembled WGS sequence"/>
</dbReference>
<keyword evidence="10" id="KW-0378">Hydrolase</keyword>
<dbReference type="InterPro" id="IPR008754">
    <property type="entry name" value="Peptidase_M43"/>
</dbReference>
<keyword evidence="4" id="KW-0964">Secreted</keyword>
<dbReference type="InterPro" id="IPR035976">
    <property type="entry name" value="Sushi/SCR/CCP_sf"/>
</dbReference>
<evidence type="ECO:0000256" key="23">
    <source>
        <dbReference type="SAM" id="MobiDB-lite"/>
    </source>
</evidence>
<dbReference type="Pfam" id="PF13385">
    <property type="entry name" value="Laminin_G_3"/>
    <property type="match status" value="1"/>
</dbReference>
<keyword evidence="9" id="KW-0677">Repeat</keyword>